<evidence type="ECO:0000256" key="6">
    <source>
        <dbReference type="ARBA" id="ARBA00022737"/>
    </source>
</evidence>
<dbReference type="InterPro" id="IPR003109">
    <property type="entry name" value="GoLoco_motif"/>
</dbReference>
<dbReference type="GO" id="GO:0005092">
    <property type="term" value="F:GDP-dissociation inhibitor activity"/>
    <property type="evidence" value="ECO:0007669"/>
    <property type="project" value="TreeGrafter"/>
</dbReference>
<reference evidence="10 11" key="1">
    <citation type="submission" date="2023-11" db="EMBL/GenBank/DDBJ databases">
        <authorList>
            <person name="Okamura Y."/>
        </authorList>
    </citation>
    <scope>NUCLEOTIDE SEQUENCE [LARGE SCALE GENOMIC DNA]</scope>
</reference>
<dbReference type="AlphaFoldDB" id="A0AAV1JWX3"/>
<organism evidence="10 11">
    <name type="scientific">Leptosia nina</name>
    <dbReference type="NCBI Taxonomy" id="320188"/>
    <lineage>
        <taxon>Eukaryota</taxon>
        <taxon>Metazoa</taxon>
        <taxon>Ecdysozoa</taxon>
        <taxon>Arthropoda</taxon>
        <taxon>Hexapoda</taxon>
        <taxon>Insecta</taxon>
        <taxon>Pterygota</taxon>
        <taxon>Neoptera</taxon>
        <taxon>Endopterygota</taxon>
        <taxon>Lepidoptera</taxon>
        <taxon>Glossata</taxon>
        <taxon>Ditrysia</taxon>
        <taxon>Papilionoidea</taxon>
        <taxon>Pieridae</taxon>
        <taxon>Pierinae</taxon>
        <taxon>Leptosia</taxon>
    </lineage>
</organism>
<evidence type="ECO:0000256" key="7">
    <source>
        <dbReference type="ARBA" id="ARBA00022803"/>
    </source>
</evidence>
<evidence type="ECO:0000256" key="4">
    <source>
        <dbReference type="ARBA" id="ARBA00022490"/>
    </source>
</evidence>
<evidence type="ECO:0000313" key="10">
    <source>
        <dbReference type="EMBL" id="CAK1554043.1"/>
    </source>
</evidence>
<keyword evidence="6" id="KW-0677">Repeat</keyword>
<evidence type="ECO:0000256" key="3">
    <source>
        <dbReference type="ARBA" id="ARBA00022475"/>
    </source>
</evidence>
<evidence type="ECO:0000256" key="9">
    <source>
        <dbReference type="SAM" id="MobiDB-lite"/>
    </source>
</evidence>
<keyword evidence="3" id="KW-1003">Cell membrane</keyword>
<dbReference type="InterPro" id="IPR052386">
    <property type="entry name" value="GPSM"/>
</dbReference>
<dbReference type="GO" id="GO:0000132">
    <property type="term" value="P:establishment of mitotic spindle orientation"/>
    <property type="evidence" value="ECO:0007669"/>
    <property type="project" value="TreeGrafter"/>
</dbReference>
<keyword evidence="4" id="KW-0963">Cytoplasm</keyword>
<proteinExistence type="predicted"/>
<feature type="compositionally biased region" description="Basic and acidic residues" evidence="9">
    <location>
        <begin position="77"/>
        <end position="94"/>
    </location>
</feature>
<evidence type="ECO:0000313" key="11">
    <source>
        <dbReference type="Proteomes" id="UP001497472"/>
    </source>
</evidence>
<evidence type="ECO:0000256" key="2">
    <source>
        <dbReference type="ARBA" id="ARBA00004496"/>
    </source>
</evidence>
<sequence>MISPDSDDGKSEAMTDMLNMISSLQSERMDSQRAELRPVQKKESKGTSLPGLRPQQTRSTKPEDDFLDMIARVQGSRLEDQRSELPRPKPKESTVPDDDFFAQIMKAQSGRLDDQRATIPLQDRQNKAASGSKK</sequence>
<gene>
    <name evidence="10" type="ORF">LNINA_LOCUS12990</name>
</gene>
<keyword evidence="8" id="KW-0472">Membrane</keyword>
<feature type="region of interest" description="Disordered" evidence="9">
    <location>
        <begin position="1"/>
        <end position="134"/>
    </location>
</feature>
<dbReference type="PANTHER" id="PTHR45954">
    <property type="entry name" value="LD33695P"/>
    <property type="match status" value="1"/>
</dbReference>
<comment type="caution">
    <text evidence="10">The sequence shown here is derived from an EMBL/GenBank/DDBJ whole genome shotgun (WGS) entry which is preliminary data.</text>
</comment>
<keyword evidence="7" id="KW-0802">TPR repeat</keyword>
<accession>A0AAV1JWX3</accession>
<evidence type="ECO:0000256" key="8">
    <source>
        <dbReference type="ARBA" id="ARBA00023136"/>
    </source>
</evidence>
<dbReference type="Pfam" id="PF02188">
    <property type="entry name" value="GoLoco"/>
    <property type="match status" value="2"/>
</dbReference>
<comment type="subcellular location">
    <subcellularLocation>
        <location evidence="2">Cytoplasm</location>
    </subcellularLocation>
    <subcellularLocation>
        <location evidence="1">Membrane</location>
    </subcellularLocation>
</comment>
<dbReference type="PANTHER" id="PTHR45954:SF1">
    <property type="entry name" value="LD33695P"/>
    <property type="match status" value="1"/>
</dbReference>
<name>A0AAV1JWX3_9NEOP</name>
<dbReference type="GO" id="GO:0001965">
    <property type="term" value="F:G-protein alpha-subunit binding"/>
    <property type="evidence" value="ECO:0007669"/>
    <property type="project" value="TreeGrafter"/>
</dbReference>
<protein>
    <submittedName>
        <fullName evidence="10">Uncharacterized protein</fullName>
    </submittedName>
</protein>
<evidence type="ECO:0000256" key="1">
    <source>
        <dbReference type="ARBA" id="ARBA00004370"/>
    </source>
</evidence>
<keyword evidence="5" id="KW-0597">Phosphoprotein</keyword>
<feature type="compositionally biased region" description="Basic and acidic residues" evidence="9">
    <location>
        <begin position="27"/>
        <end position="45"/>
    </location>
</feature>
<dbReference type="Gene3D" id="1.25.40.10">
    <property type="entry name" value="Tetratricopeptide repeat domain"/>
    <property type="match status" value="1"/>
</dbReference>
<dbReference type="EMBL" id="CAVLEF010000265">
    <property type="protein sequence ID" value="CAK1554043.1"/>
    <property type="molecule type" value="Genomic_DNA"/>
</dbReference>
<evidence type="ECO:0000256" key="5">
    <source>
        <dbReference type="ARBA" id="ARBA00022553"/>
    </source>
</evidence>
<dbReference type="GO" id="GO:0005938">
    <property type="term" value="C:cell cortex"/>
    <property type="evidence" value="ECO:0007669"/>
    <property type="project" value="TreeGrafter"/>
</dbReference>
<keyword evidence="11" id="KW-1185">Reference proteome</keyword>
<dbReference type="InterPro" id="IPR011990">
    <property type="entry name" value="TPR-like_helical_dom_sf"/>
</dbReference>
<dbReference type="Proteomes" id="UP001497472">
    <property type="component" value="Unassembled WGS sequence"/>
</dbReference>
<dbReference type="PROSITE" id="PS50877">
    <property type="entry name" value="GOLOCO"/>
    <property type="match status" value="3"/>
</dbReference>
<dbReference type="GO" id="GO:0016020">
    <property type="term" value="C:membrane"/>
    <property type="evidence" value="ECO:0007669"/>
    <property type="project" value="UniProtKB-SubCell"/>
</dbReference>
<dbReference type="SMART" id="SM00390">
    <property type="entry name" value="GoLoco"/>
    <property type="match status" value="3"/>
</dbReference>